<feature type="transmembrane region" description="Helical" evidence="1">
    <location>
        <begin position="97"/>
        <end position="118"/>
    </location>
</feature>
<evidence type="ECO:0008006" key="4">
    <source>
        <dbReference type="Google" id="ProtNLM"/>
    </source>
</evidence>
<dbReference type="EnsemblMetazoa" id="MESCA005858-RA">
    <property type="protein sequence ID" value="MESCA005858-PA"/>
    <property type="gene ID" value="MESCA005858"/>
</dbReference>
<evidence type="ECO:0000313" key="2">
    <source>
        <dbReference type="EnsemblMetazoa" id="MESCA005858-PA"/>
    </source>
</evidence>
<dbReference type="OMA" id="HAICACA"/>
<name>T1GQF3_MEGSC</name>
<organism evidence="2 3">
    <name type="scientific">Megaselia scalaris</name>
    <name type="common">Humpbacked fly</name>
    <name type="synonym">Phora scalaris</name>
    <dbReference type="NCBI Taxonomy" id="36166"/>
    <lineage>
        <taxon>Eukaryota</taxon>
        <taxon>Metazoa</taxon>
        <taxon>Ecdysozoa</taxon>
        <taxon>Arthropoda</taxon>
        <taxon>Hexapoda</taxon>
        <taxon>Insecta</taxon>
        <taxon>Pterygota</taxon>
        <taxon>Neoptera</taxon>
        <taxon>Endopterygota</taxon>
        <taxon>Diptera</taxon>
        <taxon>Brachycera</taxon>
        <taxon>Muscomorpha</taxon>
        <taxon>Platypezoidea</taxon>
        <taxon>Phoridae</taxon>
        <taxon>Megaseliini</taxon>
        <taxon>Megaselia</taxon>
    </lineage>
</organism>
<sequence>MNAGLSIATLICFAKLNKTNQWQSQQYIQATVLSISSLINLGVRLYIVPPLLRLMHMKYKFETAAGSGEEVGHLNQKDLIQCPRYQMIHKRFRRTHMSVAICNMIVLACTIVHLHYLAHRISIS</sequence>
<dbReference type="AlphaFoldDB" id="T1GQF3"/>
<keyword evidence="1" id="KW-0472">Membrane</keyword>
<dbReference type="EMBL" id="CAQQ02016699">
    <property type="status" value="NOT_ANNOTATED_CDS"/>
    <property type="molecule type" value="Genomic_DNA"/>
</dbReference>
<feature type="transmembrane region" description="Helical" evidence="1">
    <location>
        <begin position="30"/>
        <end position="52"/>
    </location>
</feature>
<evidence type="ECO:0000313" key="3">
    <source>
        <dbReference type="Proteomes" id="UP000015102"/>
    </source>
</evidence>
<keyword evidence="1" id="KW-1133">Transmembrane helix</keyword>
<keyword evidence="1" id="KW-0812">Transmembrane</keyword>
<protein>
    <recommendedName>
        <fullName evidence="4">DUF4149 domain-containing protein</fullName>
    </recommendedName>
</protein>
<keyword evidence="3" id="KW-1185">Reference proteome</keyword>
<dbReference type="HOGENOM" id="CLU_143721_0_0_1"/>
<accession>T1GQF3</accession>
<proteinExistence type="predicted"/>
<dbReference type="PANTHER" id="PTHR23241:SF102">
    <property type="entry name" value="LD23009P"/>
    <property type="match status" value="1"/>
</dbReference>
<reference evidence="3" key="1">
    <citation type="submission" date="2013-02" db="EMBL/GenBank/DDBJ databases">
        <authorList>
            <person name="Hughes D."/>
        </authorList>
    </citation>
    <scope>NUCLEOTIDE SEQUENCE</scope>
    <source>
        <strain>Durham</strain>
        <strain evidence="3">NC isolate 2 -- Noor lab</strain>
    </source>
</reference>
<dbReference type="PANTHER" id="PTHR23241">
    <property type="entry name" value="LATE EMBRYOGENESIS ABUNDANT PLANTS LEA-RELATED"/>
    <property type="match status" value="1"/>
</dbReference>
<dbReference type="Proteomes" id="UP000015102">
    <property type="component" value="Unassembled WGS sequence"/>
</dbReference>
<evidence type="ECO:0000256" key="1">
    <source>
        <dbReference type="SAM" id="Phobius"/>
    </source>
</evidence>
<dbReference type="InterPro" id="IPR053009">
    <property type="entry name" value="Xanthocillin_Biosynth-Assoc"/>
</dbReference>
<reference evidence="2" key="2">
    <citation type="submission" date="2015-06" db="UniProtKB">
        <authorList>
            <consortium name="EnsemblMetazoa"/>
        </authorList>
    </citation>
    <scope>IDENTIFICATION</scope>
</reference>